<dbReference type="GO" id="GO:0000049">
    <property type="term" value="F:tRNA binding"/>
    <property type="evidence" value="ECO:0007669"/>
    <property type="project" value="UniProtKB-KW"/>
</dbReference>
<dbReference type="SUPFAM" id="SSF55681">
    <property type="entry name" value="Class II aaRS and biotin synthetases"/>
    <property type="match status" value="1"/>
</dbReference>
<evidence type="ECO:0000313" key="12">
    <source>
        <dbReference type="Proteomes" id="UP001163823"/>
    </source>
</evidence>
<dbReference type="GO" id="GO:0009507">
    <property type="term" value="C:chloroplast"/>
    <property type="evidence" value="ECO:0007669"/>
    <property type="project" value="TreeGrafter"/>
</dbReference>
<dbReference type="PROSITE" id="PS50860">
    <property type="entry name" value="AA_TRNA_LIGASE_II_ALA"/>
    <property type="match status" value="1"/>
</dbReference>
<keyword evidence="5" id="KW-0547">Nucleotide-binding</keyword>
<dbReference type="GO" id="GO:0006419">
    <property type="term" value="P:alanyl-tRNA aminoacylation"/>
    <property type="evidence" value="ECO:0007669"/>
    <property type="project" value="InterPro"/>
</dbReference>
<dbReference type="GO" id="GO:0002161">
    <property type="term" value="F:aminoacyl-tRNA deacylase activity"/>
    <property type="evidence" value="ECO:0007669"/>
    <property type="project" value="TreeGrafter"/>
</dbReference>
<evidence type="ECO:0000256" key="7">
    <source>
        <dbReference type="ARBA" id="ARBA00022884"/>
    </source>
</evidence>
<dbReference type="Gene3D" id="3.30.930.10">
    <property type="entry name" value="Bira Bifunctional Protein, Domain 2"/>
    <property type="match status" value="2"/>
</dbReference>
<dbReference type="PANTHER" id="PTHR11777">
    <property type="entry name" value="ALANYL-TRNA SYNTHETASE"/>
    <property type="match status" value="1"/>
</dbReference>
<evidence type="ECO:0000259" key="10">
    <source>
        <dbReference type="PROSITE" id="PS50860"/>
    </source>
</evidence>
<dbReference type="Proteomes" id="UP001163823">
    <property type="component" value="Chromosome 14"/>
</dbReference>
<dbReference type="Pfam" id="PF01411">
    <property type="entry name" value="tRNA-synt_2c"/>
    <property type="match status" value="1"/>
</dbReference>
<dbReference type="InterPro" id="IPR045864">
    <property type="entry name" value="aa-tRNA-synth_II/BPL/LPL"/>
</dbReference>
<dbReference type="EMBL" id="JARAOO010000014">
    <property type="protein sequence ID" value="KAJ7942688.1"/>
    <property type="molecule type" value="Genomic_DNA"/>
</dbReference>
<reference evidence="11" key="1">
    <citation type="journal article" date="2023" name="Science">
        <title>Elucidation of the pathway for biosynthesis of saponin adjuvants from the soapbark tree.</title>
        <authorList>
            <person name="Reed J."/>
            <person name="Orme A."/>
            <person name="El-Demerdash A."/>
            <person name="Owen C."/>
            <person name="Martin L.B.B."/>
            <person name="Misra R.C."/>
            <person name="Kikuchi S."/>
            <person name="Rejzek M."/>
            <person name="Martin A.C."/>
            <person name="Harkess A."/>
            <person name="Leebens-Mack J."/>
            <person name="Louveau T."/>
            <person name="Stephenson M.J."/>
            <person name="Osbourn A."/>
        </authorList>
    </citation>
    <scope>NUCLEOTIDE SEQUENCE</scope>
    <source>
        <strain evidence="11">S10</strain>
    </source>
</reference>
<sequence length="178" mass="20339">MNQFKPIFLGNIDPNTPLSVITRACNTQKCIRAGGEHNDLDDVGKDTYHHTFFEMLGNWSFGDYFKKEAIEWAWELLTKVYKLPTDRFYATYFGGDEKAGLAPDTEARDIWLKFLPPGRVLPFGCKFNRDTDGFLKPLPAKHVDTGMGFERLTSVLQNKMSNYDTDVFLPIFGAIQQI</sequence>
<gene>
    <name evidence="11" type="ORF">O6P43_032326</name>
</gene>
<evidence type="ECO:0000256" key="1">
    <source>
        <dbReference type="ARBA" id="ARBA00008226"/>
    </source>
</evidence>
<dbReference type="GO" id="GO:0004813">
    <property type="term" value="F:alanine-tRNA ligase activity"/>
    <property type="evidence" value="ECO:0007669"/>
    <property type="project" value="UniProtKB-EC"/>
</dbReference>
<dbReference type="KEGG" id="qsa:O6P43_032326"/>
<dbReference type="GO" id="GO:0005524">
    <property type="term" value="F:ATP binding"/>
    <property type="evidence" value="ECO:0007669"/>
    <property type="project" value="UniProtKB-KW"/>
</dbReference>
<dbReference type="InterPro" id="IPR050058">
    <property type="entry name" value="Ala-tRNA_ligase"/>
</dbReference>
<organism evidence="11 12">
    <name type="scientific">Quillaja saponaria</name>
    <name type="common">Soap bark tree</name>
    <dbReference type="NCBI Taxonomy" id="32244"/>
    <lineage>
        <taxon>Eukaryota</taxon>
        <taxon>Viridiplantae</taxon>
        <taxon>Streptophyta</taxon>
        <taxon>Embryophyta</taxon>
        <taxon>Tracheophyta</taxon>
        <taxon>Spermatophyta</taxon>
        <taxon>Magnoliopsida</taxon>
        <taxon>eudicotyledons</taxon>
        <taxon>Gunneridae</taxon>
        <taxon>Pentapetalae</taxon>
        <taxon>rosids</taxon>
        <taxon>fabids</taxon>
        <taxon>Fabales</taxon>
        <taxon>Quillajaceae</taxon>
        <taxon>Quillaja</taxon>
    </lineage>
</organism>
<comment type="caution">
    <text evidence="11">The sequence shown here is derived from an EMBL/GenBank/DDBJ whole genome shotgun (WGS) entry which is preliminary data.</text>
</comment>
<protein>
    <recommendedName>
        <fullName evidence="2">alanine--tRNA ligase</fullName>
        <ecNumber evidence="2">6.1.1.7</ecNumber>
    </recommendedName>
</protein>
<evidence type="ECO:0000256" key="3">
    <source>
        <dbReference type="ARBA" id="ARBA00022555"/>
    </source>
</evidence>
<keyword evidence="8" id="KW-0648">Protein biosynthesis</keyword>
<comment type="similarity">
    <text evidence="1">Belongs to the class-II aminoacyl-tRNA synthetase family.</text>
</comment>
<keyword evidence="6" id="KW-0067">ATP-binding</keyword>
<evidence type="ECO:0000313" key="11">
    <source>
        <dbReference type="EMBL" id="KAJ7942688.1"/>
    </source>
</evidence>
<keyword evidence="7" id="KW-0694">RNA-binding</keyword>
<evidence type="ECO:0000256" key="2">
    <source>
        <dbReference type="ARBA" id="ARBA00013168"/>
    </source>
</evidence>
<dbReference type="InterPro" id="IPR018165">
    <property type="entry name" value="Ala-tRNA-synth_IIc_core"/>
</dbReference>
<keyword evidence="4 11" id="KW-0436">Ligase</keyword>
<evidence type="ECO:0000256" key="9">
    <source>
        <dbReference type="ARBA" id="ARBA00023146"/>
    </source>
</evidence>
<dbReference type="AlphaFoldDB" id="A0AAD7P577"/>
<dbReference type="EC" id="6.1.1.7" evidence="2"/>
<keyword evidence="9" id="KW-0030">Aminoacyl-tRNA synthetase</keyword>
<evidence type="ECO:0000256" key="4">
    <source>
        <dbReference type="ARBA" id="ARBA00022598"/>
    </source>
</evidence>
<dbReference type="PANTHER" id="PTHR11777:SF9">
    <property type="entry name" value="ALANINE--TRNA LIGASE, CYTOPLASMIC"/>
    <property type="match status" value="1"/>
</dbReference>
<proteinExistence type="inferred from homology"/>
<dbReference type="PRINTS" id="PR00980">
    <property type="entry name" value="TRNASYNTHALA"/>
</dbReference>
<keyword evidence="12" id="KW-1185">Reference proteome</keyword>
<evidence type="ECO:0000256" key="6">
    <source>
        <dbReference type="ARBA" id="ARBA00022840"/>
    </source>
</evidence>
<feature type="domain" description="Alanyl-transfer RNA synthetases family profile" evidence="10">
    <location>
        <begin position="1"/>
        <end position="178"/>
    </location>
</feature>
<dbReference type="InterPro" id="IPR018164">
    <property type="entry name" value="Ala-tRNA-synth_IIc_N"/>
</dbReference>
<dbReference type="InterPro" id="IPR002318">
    <property type="entry name" value="Ala-tRNA-lgiase_IIc"/>
</dbReference>
<accession>A0AAD7P577</accession>
<name>A0AAD7P577_QUISA</name>
<evidence type="ECO:0000256" key="8">
    <source>
        <dbReference type="ARBA" id="ARBA00022917"/>
    </source>
</evidence>
<keyword evidence="3" id="KW-0820">tRNA-binding</keyword>
<evidence type="ECO:0000256" key="5">
    <source>
        <dbReference type="ARBA" id="ARBA00022741"/>
    </source>
</evidence>
<dbReference type="GO" id="GO:0005739">
    <property type="term" value="C:mitochondrion"/>
    <property type="evidence" value="ECO:0007669"/>
    <property type="project" value="TreeGrafter"/>
</dbReference>